<dbReference type="PANTHER" id="PTHR15454:SF56">
    <property type="entry name" value="PROTEIN PHOSPHATASE 1 REGULATORY SUBUNIT 7-RELATED"/>
    <property type="match status" value="1"/>
</dbReference>
<keyword evidence="2" id="KW-0677">Repeat</keyword>
<reference evidence="4 5" key="1">
    <citation type="journal article" date="2013" name="Nature">
        <title>The genomes of four tapeworm species reveal adaptations to parasitism.</title>
        <authorList>
            <person name="Tsai I.J."/>
            <person name="Zarowiecki M."/>
            <person name="Holroyd N."/>
            <person name="Garciarrubio A."/>
            <person name="Sanchez-Flores A."/>
            <person name="Brooks K.L."/>
            <person name="Tracey A."/>
            <person name="Bobes R.J."/>
            <person name="Fragoso G."/>
            <person name="Sciutto E."/>
            <person name="Aslett M."/>
            <person name="Beasley H."/>
            <person name="Bennett H.M."/>
            <person name="Cai J."/>
            <person name="Camicia F."/>
            <person name="Clark R."/>
            <person name="Cucher M."/>
            <person name="De Silva N."/>
            <person name="Day T.A."/>
            <person name="Deplazes P."/>
            <person name="Estrada K."/>
            <person name="Fernandez C."/>
            <person name="Holland P.W."/>
            <person name="Hou J."/>
            <person name="Hu S."/>
            <person name="Huckvale T."/>
            <person name="Hung S.S."/>
            <person name="Kamenetzky L."/>
            <person name="Keane J.A."/>
            <person name="Kiss F."/>
            <person name="Koziol U."/>
            <person name="Lambert O."/>
            <person name="Liu K."/>
            <person name="Luo X."/>
            <person name="Luo Y."/>
            <person name="Macchiaroli N."/>
            <person name="Nichol S."/>
            <person name="Paps J."/>
            <person name="Parkinson J."/>
            <person name="Pouchkina-Stantcheva N."/>
            <person name="Riddiford N."/>
            <person name="Rosenzvit M."/>
            <person name="Salinas G."/>
            <person name="Wasmuth J.D."/>
            <person name="Zamanian M."/>
            <person name="Zheng Y."/>
            <person name="Cai X."/>
            <person name="Soberon X."/>
            <person name="Olson P.D."/>
            <person name="Laclette J.P."/>
            <person name="Brehm K."/>
            <person name="Berriman M."/>
            <person name="Garciarrubio A."/>
            <person name="Bobes R.J."/>
            <person name="Fragoso G."/>
            <person name="Sanchez-Flores A."/>
            <person name="Estrada K."/>
            <person name="Cevallos M.A."/>
            <person name="Morett E."/>
            <person name="Gonzalez V."/>
            <person name="Portillo T."/>
            <person name="Ochoa-Leyva A."/>
            <person name="Jose M.V."/>
            <person name="Sciutto E."/>
            <person name="Landa A."/>
            <person name="Jimenez L."/>
            <person name="Valdes V."/>
            <person name="Carrero J.C."/>
            <person name="Larralde C."/>
            <person name="Morales-Montor J."/>
            <person name="Limon-Lason J."/>
            <person name="Soberon X."/>
            <person name="Laclette J.P."/>
        </authorList>
    </citation>
    <scope>NUCLEOTIDE SEQUENCE [LARGE SCALE GENOMIC DNA]</scope>
</reference>
<dbReference type="Pfam" id="PF13855">
    <property type="entry name" value="LRR_8"/>
    <property type="match status" value="1"/>
</dbReference>
<reference evidence="4" key="2">
    <citation type="submission" date="2014-06" db="EMBL/GenBank/DDBJ databases">
        <authorList>
            <person name="Aslett M."/>
        </authorList>
    </citation>
    <scope>NUCLEOTIDE SEQUENCE</scope>
</reference>
<gene>
    <name evidence="4" type="ORF">EgrG_000480100</name>
</gene>
<accession>A0A068WPC1</accession>
<evidence type="ECO:0000256" key="2">
    <source>
        <dbReference type="ARBA" id="ARBA00022737"/>
    </source>
</evidence>
<evidence type="ECO:0000313" key="5">
    <source>
        <dbReference type="Proteomes" id="UP000492820"/>
    </source>
</evidence>
<dbReference type="Pfam" id="PF12799">
    <property type="entry name" value="LRR_4"/>
    <property type="match status" value="2"/>
</dbReference>
<dbReference type="Proteomes" id="UP000492820">
    <property type="component" value="Unassembled WGS sequence"/>
</dbReference>
<feature type="region of interest" description="Disordered" evidence="3">
    <location>
        <begin position="353"/>
        <end position="376"/>
    </location>
</feature>
<dbReference type="WBParaSite" id="EgrG_000480100">
    <property type="protein sequence ID" value="EgrG_000480100"/>
    <property type="gene ID" value="EgrG_000480100"/>
</dbReference>
<name>A0A068WPC1_ECHGR</name>
<evidence type="ECO:0000313" key="6">
    <source>
        <dbReference type="WBParaSite" id="EgrG_000480100"/>
    </source>
</evidence>
<evidence type="ECO:0000256" key="1">
    <source>
        <dbReference type="ARBA" id="ARBA00022614"/>
    </source>
</evidence>
<dbReference type="InterPro" id="IPR001611">
    <property type="entry name" value="Leu-rich_rpt"/>
</dbReference>
<dbReference type="PANTHER" id="PTHR15454">
    <property type="entry name" value="NISCHARIN RELATED"/>
    <property type="match status" value="1"/>
</dbReference>
<organism evidence="4">
    <name type="scientific">Echinococcus granulosus</name>
    <name type="common">Hydatid tapeworm</name>
    <dbReference type="NCBI Taxonomy" id="6210"/>
    <lineage>
        <taxon>Eukaryota</taxon>
        <taxon>Metazoa</taxon>
        <taxon>Spiralia</taxon>
        <taxon>Lophotrochozoa</taxon>
        <taxon>Platyhelminthes</taxon>
        <taxon>Cestoda</taxon>
        <taxon>Eucestoda</taxon>
        <taxon>Cyclophyllidea</taxon>
        <taxon>Taeniidae</taxon>
        <taxon>Echinococcus</taxon>
        <taxon>Echinococcus granulosus group</taxon>
    </lineage>
</organism>
<dbReference type="OrthoDB" id="6334211at2759"/>
<dbReference type="SUPFAM" id="SSF52058">
    <property type="entry name" value="L domain-like"/>
    <property type="match status" value="1"/>
</dbReference>
<dbReference type="InterPro" id="IPR032675">
    <property type="entry name" value="LRR_dom_sf"/>
</dbReference>
<proteinExistence type="predicted"/>
<reference evidence="6" key="3">
    <citation type="submission" date="2020-10" db="UniProtKB">
        <authorList>
            <consortium name="WormBaseParasite"/>
        </authorList>
    </citation>
    <scope>IDENTIFICATION</scope>
</reference>
<dbReference type="GO" id="GO:0005737">
    <property type="term" value="C:cytoplasm"/>
    <property type="evidence" value="ECO:0007669"/>
    <property type="project" value="TreeGrafter"/>
</dbReference>
<dbReference type="SMART" id="SM00365">
    <property type="entry name" value="LRR_SD22"/>
    <property type="match status" value="6"/>
</dbReference>
<dbReference type="Gene3D" id="3.80.10.10">
    <property type="entry name" value="Ribonuclease Inhibitor"/>
    <property type="match status" value="2"/>
</dbReference>
<dbReference type="InterPro" id="IPR003591">
    <property type="entry name" value="Leu-rich_rpt_typical-subtyp"/>
</dbReference>
<keyword evidence="1" id="KW-0433">Leucine-rich repeat</keyword>
<dbReference type="EMBL" id="LK028579">
    <property type="protein sequence ID" value="CDS19489.1"/>
    <property type="molecule type" value="Genomic_DNA"/>
</dbReference>
<sequence>MSTADLQTTTEIALSDKSGTEWIKEHPLSRNDLEYVLYDIEETMDGLKIAAKTLMCNSRSITDIDILQSFKNLQFINLSSNLITDISPLLNLTLVHELDCSSNKITWIPNFSWPFLTKLNLSNNKIKRIPRMAFPSLQIIYLNNNSIRSLVDEDGNGLIQEDNLPELHTLELRQNNIKTELPKLNHPLPEEQAADYQKFLQRIGLYHMGLKMLVLPENEIKTMALVYRPPENIDSDKGMILKVNPFGSRMGRLPNLVVLHLRGNGLRSLQGFTREAFASLKYLNLRDNHIANLEDLENLRELVSLEHLILTGNPVERMKKFRIELLILNIGLRRIDKEDYWAEDVEEAKSMMAKRNKLEEGGGKGKKLKNVLQSSK</sequence>
<dbReference type="SMART" id="SM00369">
    <property type="entry name" value="LRR_TYP"/>
    <property type="match status" value="6"/>
</dbReference>
<dbReference type="InterPro" id="IPR025875">
    <property type="entry name" value="Leu-rich_rpt_4"/>
</dbReference>
<protein>
    <submittedName>
        <fullName evidence="4 6">Leucine rich repeat containing protein 23</fullName>
    </submittedName>
</protein>
<evidence type="ECO:0000256" key="3">
    <source>
        <dbReference type="SAM" id="MobiDB-lite"/>
    </source>
</evidence>
<dbReference type="AlphaFoldDB" id="A0A068WPC1"/>
<evidence type="ECO:0000313" key="4">
    <source>
        <dbReference type="EMBL" id="CDS19489.1"/>
    </source>
</evidence>
<dbReference type="PROSITE" id="PS51450">
    <property type="entry name" value="LRR"/>
    <property type="match status" value="3"/>
</dbReference>